<dbReference type="Gene3D" id="3.40.50.300">
    <property type="entry name" value="P-loop containing nucleotide triphosphate hydrolases"/>
    <property type="match status" value="1"/>
</dbReference>
<protein>
    <submittedName>
        <fullName evidence="6">ABC-2 type transport system ATP-binding protein</fullName>
    </submittedName>
</protein>
<dbReference type="PROSITE" id="PS50893">
    <property type="entry name" value="ABC_TRANSPORTER_2"/>
    <property type="match status" value="1"/>
</dbReference>
<dbReference type="GO" id="GO:0005524">
    <property type="term" value="F:ATP binding"/>
    <property type="evidence" value="ECO:0007669"/>
    <property type="project" value="UniProtKB-KW"/>
</dbReference>
<dbReference type="SMART" id="SM00382">
    <property type="entry name" value="AAA"/>
    <property type="match status" value="1"/>
</dbReference>
<dbReference type="PANTHER" id="PTHR42711">
    <property type="entry name" value="ABC TRANSPORTER ATP-BINDING PROTEIN"/>
    <property type="match status" value="1"/>
</dbReference>
<evidence type="ECO:0000256" key="4">
    <source>
        <dbReference type="ARBA" id="ARBA00022840"/>
    </source>
</evidence>
<dbReference type="SUPFAM" id="SSF52540">
    <property type="entry name" value="P-loop containing nucleoside triphosphate hydrolases"/>
    <property type="match status" value="1"/>
</dbReference>
<sequence length="218" mass="25080">MLKVTELSKSYGKRKVFDNLNITAERGEIIGLVGENGAGKSTLLKIFATLSKPDDGEVFLNDQSYKKHYRAHRKIIGYVPQNIAVWEDLTVLENMKFFEKLSPVKKSVKEMKHLLDNIQLDRYKTRVSQLSGGMKRKLNLAISLIHEPEFLLLDEPTAGIDLKSRIEIGEFLKNLARNNNMLIMYTSHDMNEIKEVCDRVIIIGEDNFYRELLSNYTV</sequence>
<dbReference type="InterPro" id="IPR050763">
    <property type="entry name" value="ABC_transporter_ATP-binding"/>
</dbReference>
<evidence type="ECO:0000313" key="7">
    <source>
        <dbReference type="Proteomes" id="UP000242700"/>
    </source>
</evidence>
<dbReference type="PANTHER" id="PTHR42711:SF5">
    <property type="entry name" value="ABC TRANSPORTER ATP-BINDING PROTEIN NATA"/>
    <property type="match status" value="1"/>
</dbReference>
<gene>
    <name evidence="6" type="ORF">SAMN05216187_103249</name>
</gene>
<dbReference type="EMBL" id="FNFI01000003">
    <property type="protein sequence ID" value="SDJ92992.1"/>
    <property type="molecule type" value="Genomic_DNA"/>
</dbReference>
<feature type="domain" description="ABC transporter" evidence="5">
    <location>
        <begin position="2"/>
        <end position="216"/>
    </location>
</feature>
<evidence type="ECO:0000259" key="5">
    <source>
        <dbReference type="PROSITE" id="PS50893"/>
    </source>
</evidence>
<keyword evidence="3" id="KW-0547">Nucleotide-binding</keyword>
<keyword evidence="4 6" id="KW-0067">ATP-binding</keyword>
<evidence type="ECO:0000256" key="3">
    <source>
        <dbReference type="ARBA" id="ARBA00022741"/>
    </source>
</evidence>
<organism evidence="6 7">
    <name type="scientific">Jeotgalicoccus aerolatus</name>
    <dbReference type="NCBI Taxonomy" id="709510"/>
    <lineage>
        <taxon>Bacteria</taxon>
        <taxon>Bacillati</taxon>
        <taxon>Bacillota</taxon>
        <taxon>Bacilli</taxon>
        <taxon>Bacillales</taxon>
        <taxon>Staphylococcaceae</taxon>
        <taxon>Jeotgalicoccus</taxon>
    </lineage>
</organism>
<dbReference type="Pfam" id="PF00005">
    <property type="entry name" value="ABC_tran"/>
    <property type="match status" value="1"/>
</dbReference>
<reference evidence="7" key="1">
    <citation type="submission" date="2016-10" db="EMBL/GenBank/DDBJ databases">
        <authorList>
            <person name="Varghese N."/>
            <person name="Submissions S."/>
        </authorList>
    </citation>
    <scope>NUCLEOTIDE SEQUENCE [LARGE SCALE GENOMIC DNA]</scope>
    <source>
        <strain evidence="7">CGMCC 1.8911</strain>
    </source>
</reference>
<dbReference type="GO" id="GO:0016887">
    <property type="term" value="F:ATP hydrolysis activity"/>
    <property type="evidence" value="ECO:0007669"/>
    <property type="project" value="InterPro"/>
</dbReference>
<dbReference type="InterPro" id="IPR003439">
    <property type="entry name" value="ABC_transporter-like_ATP-bd"/>
</dbReference>
<dbReference type="PROSITE" id="PS00211">
    <property type="entry name" value="ABC_TRANSPORTER_1"/>
    <property type="match status" value="1"/>
</dbReference>
<dbReference type="CDD" id="cd03230">
    <property type="entry name" value="ABC_DR_subfamily_A"/>
    <property type="match status" value="1"/>
</dbReference>
<dbReference type="AlphaFoldDB" id="A0A1G8XQP5"/>
<dbReference type="RefSeq" id="WP_092596030.1">
    <property type="nucleotide sequence ID" value="NZ_FNFI01000003.1"/>
</dbReference>
<name>A0A1G8XQP5_9STAP</name>
<evidence type="ECO:0000313" key="6">
    <source>
        <dbReference type="EMBL" id="SDJ92992.1"/>
    </source>
</evidence>
<dbReference type="InterPro" id="IPR027417">
    <property type="entry name" value="P-loop_NTPase"/>
</dbReference>
<dbReference type="OrthoDB" id="9810992at2"/>
<comment type="similarity">
    <text evidence="1">Belongs to the ABC transporter superfamily.</text>
</comment>
<dbReference type="InterPro" id="IPR003593">
    <property type="entry name" value="AAA+_ATPase"/>
</dbReference>
<dbReference type="STRING" id="586411.SAMN05216187_103249"/>
<evidence type="ECO:0000256" key="2">
    <source>
        <dbReference type="ARBA" id="ARBA00022448"/>
    </source>
</evidence>
<accession>A0A1G8XQP5</accession>
<dbReference type="InterPro" id="IPR017871">
    <property type="entry name" value="ABC_transporter-like_CS"/>
</dbReference>
<proteinExistence type="inferred from homology"/>
<dbReference type="Proteomes" id="UP000242700">
    <property type="component" value="Unassembled WGS sequence"/>
</dbReference>
<keyword evidence="2" id="KW-0813">Transport</keyword>
<evidence type="ECO:0000256" key="1">
    <source>
        <dbReference type="ARBA" id="ARBA00005417"/>
    </source>
</evidence>